<keyword evidence="5 6" id="KW-0472">Membrane</keyword>
<comment type="similarity">
    <text evidence="2">Belongs to the autoinducer-2 exporter (AI-2E) (TC 2.A.86) family.</text>
</comment>
<accession>A0ABN2MLR9</accession>
<evidence type="ECO:0000256" key="6">
    <source>
        <dbReference type="SAM" id="Phobius"/>
    </source>
</evidence>
<protein>
    <submittedName>
        <fullName evidence="7">AI-2E family transporter</fullName>
    </submittedName>
</protein>
<dbReference type="EMBL" id="BAAALT010000268">
    <property type="protein sequence ID" value="GAA1831199.1"/>
    <property type="molecule type" value="Genomic_DNA"/>
</dbReference>
<feature type="transmembrane region" description="Helical" evidence="6">
    <location>
        <begin position="154"/>
        <end position="182"/>
    </location>
</feature>
<keyword evidence="4 6" id="KW-1133">Transmembrane helix</keyword>
<evidence type="ECO:0000256" key="1">
    <source>
        <dbReference type="ARBA" id="ARBA00004141"/>
    </source>
</evidence>
<keyword evidence="8" id="KW-1185">Reference proteome</keyword>
<evidence type="ECO:0000256" key="3">
    <source>
        <dbReference type="ARBA" id="ARBA00022692"/>
    </source>
</evidence>
<evidence type="ECO:0000313" key="8">
    <source>
        <dbReference type="Proteomes" id="UP001500218"/>
    </source>
</evidence>
<comment type="caution">
    <text evidence="7">The sequence shown here is derived from an EMBL/GenBank/DDBJ whole genome shotgun (WGS) entry which is preliminary data.</text>
</comment>
<evidence type="ECO:0000256" key="2">
    <source>
        <dbReference type="ARBA" id="ARBA00009773"/>
    </source>
</evidence>
<dbReference type="InterPro" id="IPR002549">
    <property type="entry name" value="AI-2E-like"/>
</dbReference>
<dbReference type="PANTHER" id="PTHR21716">
    <property type="entry name" value="TRANSMEMBRANE PROTEIN"/>
    <property type="match status" value="1"/>
</dbReference>
<dbReference type="RefSeq" id="WP_344139042.1">
    <property type="nucleotide sequence ID" value="NZ_BAAALT010000268.1"/>
</dbReference>
<gene>
    <name evidence="7" type="ORF">GCM10009682_57260</name>
</gene>
<evidence type="ECO:0000256" key="5">
    <source>
        <dbReference type="ARBA" id="ARBA00023136"/>
    </source>
</evidence>
<keyword evidence="3 6" id="KW-0812">Transmembrane</keyword>
<feature type="transmembrane region" description="Helical" evidence="6">
    <location>
        <begin position="311"/>
        <end position="337"/>
    </location>
</feature>
<evidence type="ECO:0000256" key="4">
    <source>
        <dbReference type="ARBA" id="ARBA00022989"/>
    </source>
</evidence>
<feature type="transmembrane region" description="Helical" evidence="6">
    <location>
        <begin position="47"/>
        <end position="65"/>
    </location>
</feature>
<reference evidence="7 8" key="1">
    <citation type="journal article" date="2019" name="Int. J. Syst. Evol. Microbiol.">
        <title>The Global Catalogue of Microorganisms (GCM) 10K type strain sequencing project: providing services to taxonomists for standard genome sequencing and annotation.</title>
        <authorList>
            <consortium name="The Broad Institute Genomics Platform"/>
            <consortium name="The Broad Institute Genome Sequencing Center for Infectious Disease"/>
            <person name="Wu L."/>
            <person name="Ma J."/>
        </authorList>
    </citation>
    <scope>NUCLEOTIDE SEQUENCE [LARGE SCALE GENOMIC DNA]</scope>
    <source>
        <strain evidence="7 8">JCM 13250</strain>
    </source>
</reference>
<organism evidence="7 8">
    <name type="scientific">Luedemannella flava</name>
    <dbReference type="NCBI Taxonomy" id="349316"/>
    <lineage>
        <taxon>Bacteria</taxon>
        <taxon>Bacillati</taxon>
        <taxon>Actinomycetota</taxon>
        <taxon>Actinomycetes</taxon>
        <taxon>Micromonosporales</taxon>
        <taxon>Micromonosporaceae</taxon>
        <taxon>Luedemannella</taxon>
    </lineage>
</organism>
<feature type="transmembrane region" description="Helical" evidence="6">
    <location>
        <begin position="267"/>
        <end position="291"/>
    </location>
</feature>
<name>A0ABN2MLR9_9ACTN</name>
<proteinExistence type="inferred from homology"/>
<comment type="subcellular location">
    <subcellularLocation>
        <location evidence="1">Membrane</location>
        <topology evidence="1">Multi-pass membrane protein</topology>
    </subcellularLocation>
</comment>
<dbReference type="Pfam" id="PF01594">
    <property type="entry name" value="AI-2E_transport"/>
    <property type="match status" value="1"/>
</dbReference>
<feature type="transmembrane region" description="Helical" evidence="6">
    <location>
        <begin position="77"/>
        <end position="102"/>
    </location>
</feature>
<evidence type="ECO:0000313" key="7">
    <source>
        <dbReference type="EMBL" id="GAA1831199.1"/>
    </source>
</evidence>
<dbReference type="Proteomes" id="UP001500218">
    <property type="component" value="Unassembled WGS sequence"/>
</dbReference>
<sequence length="354" mass="36688">MKQRTPRPIGEPGPPLRAAQFRFGLLAAAGALLTFAAFLAAAHIATVLAMLGTALFIAVGLDRPVQALTRRGMRRTHAALTVVAIVVVALVAAVAVALPALVGQVSTFLEHVPGYVDDLLDRVSAMSDQERAKLKAQLTTLATPARLADVAGGLLGGAVSVLGGVIIAGTTAMLAMCLLVALDRVRAGALRLVVASRRARVAALTEAVEERVGGYLVGAVGIALVAGTCAFAWCTLTGVPYPALMAVIVAFFDLIPQVGATIGSTIVSLVAFTQSFGLALATIGFFCVYQAVENWLVYPRVMSRAVKVSYLAAIVCALVGGALMGVLGVLVAVPAWASIQMLVREVVIPQQDRR</sequence>
<feature type="transmembrane region" description="Helical" evidence="6">
    <location>
        <begin position="21"/>
        <end position="41"/>
    </location>
</feature>
<dbReference type="PANTHER" id="PTHR21716:SF62">
    <property type="entry name" value="TRANSPORT PROTEIN YDBI-RELATED"/>
    <property type="match status" value="1"/>
</dbReference>
<feature type="transmembrane region" description="Helical" evidence="6">
    <location>
        <begin position="239"/>
        <end position="255"/>
    </location>
</feature>